<name>A0ABY9RGL9_9BURK</name>
<evidence type="ECO:0000313" key="2">
    <source>
        <dbReference type="EMBL" id="WMW80363.1"/>
    </source>
</evidence>
<protein>
    <submittedName>
        <fullName evidence="2">Cytochrome oxidase small assembly protein</fullName>
    </submittedName>
</protein>
<sequence length="37" mass="4089">MSNDRKPNNLRTALILASVAIVFFVGVIIKQTFLLGK</sequence>
<dbReference type="Proteomes" id="UP001181355">
    <property type="component" value="Chromosome"/>
</dbReference>
<keyword evidence="1" id="KW-1133">Transmembrane helix</keyword>
<evidence type="ECO:0000313" key="3">
    <source>
        <dbReference type="Proteomes" id="UP001181355"/>
    </source>
</evidence>
<reference evidence="2" key="1">
    <citation type="submission" date="2023-09" db="EMBL/GenBank/DDBJ databases">
        <title>Undibacterium sp. 20NA77.5 isolated from freshwater.</title>
        <authorList>
            <person name="Le V."/>
            <person name="Ko S.-R."/>
            <person name="Ahn C.-Y."/>
            <person name="Oh H.-M."/>
        </authorList>
    </citation>
    <scope>NUCLEOTIDE SEQUENCE</scope>
    <source>
        <strain evidence="2">20NA77.5</strain>
    </source>
</reference>
<accession>A0ABY9RGL9</accession>
<dbReference type="EMBL" id="CP133720">
    <property type="protein sequence ID" value="WMW80363.1"/>
    <property type="molecule type" value="Genomic_DNA"/>
</dbReference>
<organism evidence="2 3">
    <name type="scientific">Undibacterium cyanobacteriorum</name>
    <dbReference type="NCBI Taxonomy" id="3073561"/>
    <lineage>
        <taxon>Bacteria</taxon>
        <taxon>Pseudomonadati</taxon>
        <taxon>Pseudomonadota</taxon>
        <taxon>Betaproteobacteria</taxon>
        <taxon>Burkholderiales</taxon>
        <taxon>Oxalobacteraceae</taxon>
        <taxon>Undibacterium</taxon>
    </lineage>
</organism>
<proteinExistence type="predicted"/>
<dbReference type="RefSeq" id="WP_309481856.1">
    <property type="nucleotide sequence ID" value="NZ_CP133720.1"/>
</dbReference>
<dbReference type="InterPro" id="IPR047811">
    <property type="entry name" value="CytC_ox_assmbl_put"/>
</dbReference>
<keyword evidence="3" id="KW-1185">Reference proteome</keyword>
<keyword evidence="1" id="KW-0812">Transmembrane</keyword>
<keyword evidence="1" id="KW-0472">Membrane</keyword>
<feature type="transmembrane region" description="Helical" evidence="1">
    <location>
        <begin position="12"/>
        <end position="29"/>
    </location>
</feature>
<gene>
    <name evidence="2" type="ORF">RF679_17200</name>
</gene>
<evidence type="ECO:0000256" key="1">
    <source>
        <dbReference type="SAM" id="Phobius"/>
    </source>
</evidence>
<dbReference type="NCBIfam" id="NF038351">
    <property type="entry name" value="cyt_ox_assem_30"/>
    <property type="match status" value="1"/>
</dbReference>